<comment type="caution">
    <text evidence="1">The sequence shown here is derived from an EMBL/GenBank/DDBJ whole genome shotgun (WGS) entry which is preliminary data.</text>
</comment>
<dbReference type="Gene3D" id="1.10.418.10">
    <property type="entry name" value="Calponin-like domain"/>
    <property type="match status" value="1"/>
</dbReference>
<evidence type="ECO:0000313" key="1">
    <source>
        <dbReference type="EMBL" id="KAJ8310905.1"/>
    </source>
</evidence>
<dbReference type="Proteomes" id="UP001217089">
    <property type="component" value="Unassembled WGS sequence"/>
</dbReference>
<protein>
    <recommendedName>
        <fullName evidence="3">Fructose-bisphosphate aldolase</fullName>
    </recommendedName>
</protein>
<gene>
    <name evidence="1" type="ORF">KUTeg_012770</name>
</gene>
<evidence type="ECO:0008006" key="3">
    <source>
        <dbReference type="Google" id="ProtNLM"/>
    </source>
</evidence>
<evidence type="ECO:0000313" key="2">
    <source>
        <dbReference type="Proteomes" id="UP001217089"/>
    </source>
</evidence>
<organism evidence="1 2">
    <name type="scientific">Tegillarca granosa</name>
    <name type="common">Malaysian cockle</name>
    <name type="synonym">Anadara granosa</name>
    <dbReference type="NCBI Taxonomy" id="220873"/>
    <lineage>
        <taxon>Eukaryota</taxon>
        <taxon>Metazoa</taxon>
        <taxon>Spiralia</taxon>
        <taxon>Lophotrochozoa</taxon>
        <taxon>Mollusca</taxon>
        <taxon>Bivalvia</taxon>
        <taxon>Autobranchia</taxon>
        <taxon>Pteriomorphia</taxon>
        <taxon>Arcoida</taxon>
        <taxon>Arcoidea</taxon>
        <taxon>Arcidae</taxon>
        <taxon>Tegillarca</taxon>
    </lineage>
</organism>
<sequence length="88" mass="9969">MWTGLDPWIGLDSIENNCRNAMKIARQQFGIPLILRPEHLASHDLDELSAITYLSYFIKVGAPGYNATLQRIQPIVRNAPVFNFTVII</sequence>
<reference evidence="1 2" key="1">
    <citation type="submission" date="2022-12" db="EMBL/GenBank/DDBJ databases">
        <title>Chromosome-level genome of Tegillarca granosa.</title>
        <authorList>
            <person name="Kim J."/>
        </authorList>
    </citation>
    <scope>NUCLEOTIDE SEQUENCE [LARGE SCALE GENOMIC DNA]</scope>
    <source>
        <strain evidence="1">Teg-2019</strain>
        <tissue evidence="1">Adductor muscle</tissue>
    </source>
</reference>
<name>A0ABQ9F5S4_TEGGR</name>
<dbReference type="SUPFAM" id="SSF47576">
    <property type="entry name" value="Calponin-homology domain, CH-domain"/>
    <property type="match status" value="1"/>
</dbReference>
<accession>A0ABQ9F5S4</accession>
<dbReference type="InterPro" id="IPR036872">
    <property type="entry name" value="CH_dom_sf"/>
</dbReference>
<proteinExistence type="predicted"/>
<keyword evidence="2" id="KW-1185">Reference proteome</keyword>
<dbReference type="EMBL" id="JARBDR010000640">
    <property type="protein sequence ID" value="KAJ8310905.1"/>
    <property type="molecule type" value="Genomic_DNA"/>
</dbReference>